<proteinExistence type="predicted"/>
<feature type="region of interest" description="Disordered" evidence="1">
    <location>
        <begin position="1"/>
        <end position="35"/>
    </location>
</feature>
<name>A0A0F9A8H0_9ZZZZ</name>
<gene>
    <name evidence="2" type="ORF">LCGC14_2603110</name>
</gene>
<protein>
    <submittedName>
        <fullName evidence="2">Uncharacterized protein</fullName>
    </submittedName>
</protein>
<organism evidence="2">
    <name type="scientific">marine sediment metagenome</name>
    <dbReference type="NCBI Taxonomy" id="412755"/>
    <lineage>
        <taxon>unclassified sequences</taxon>
        <taxon>metagenomes</taxon>
        <taxon>ecological metagenomes</taxon>
    </lineage>
</organism>
<reference evidence="2" key="1">
    <citation type="journal article" date="2015" name="Nature">
        <title>Complex archaea that bridge the gap between prokaryotes and eukaryotes.</title>
        <authorList>
            <person name="Spang A."/>
            <person name="Saw J.H."/>
            <person name="Jorgensen S.L."/>
            <person name="Zaremba-Niedzwiedzka K."/>
            <person name="Martijn J."/>
            <person name="Lind A.E."/>
            <person name="van Eijk R."/>
            <person name="Schleper C."/>
            <person name="Guy L."/>
            <person name="Ettema T.J."/>
        </authorList>
    </citation>
    <scope>NUCLEOTIDE SEQUENCE</scope>
</reference>
<sequence length="163" mass="17084">MFRFGIKGPRGDAGAAGADGAQGEQGIQGDQGIQGIQGDAGAAGSNLIYTPRDDASAYDFTAGSFTQDGAWRALDLSGIIPAAARVIHYRVGYGATATGKAFRIKPFTGSTVYGSTVMQTIVANIPHNYAGVCGCLSQEVYYNADSATWSWIDFLILGWWATS</sequence>
<dbReference type="Gene3D" id="1.20.5.320">
    <property type="entry name" value="6-Phosphogluconate Dehydrogenase, domain 3"/>
    <property type="match status" value="1"/>
</dbReference>
<evidence type="ECO:0000313" key="2">
    <source>
        <dbReference type="EMBL" id="KKL05730.1"/>
    </source>
</evidence>
<evidence type="ECO:0000256" key="1">
    <source>
        <dbReference type="SAM" id="MobiDB-lite"/>
    </source>
</evidence>
<dbReference type="InterPro" id="IPR008160">
    <property type="entry name" value="Collagen"/>
</dbReference>
<dbReference type="EMBL" id="LAZR01043995">
    <property type="protein sequence ID" value="KKL05730.1"/>
    <property type="molecule type" value="Genomic_DNA"/>
</dbReference>
<dbReference type="Pfam" id="PF01391">
    <property type="entry name" value="Collagen"/>
    <property type="match status" value="1"/>
</dbReference>
<dbReference type="AlphaFoldDB" id="A0A0F9A8H0"/>
<accession>A0A0F9A8H0</accession>
<comment type="caution">
    <text evidence="2">The sequence shown here is derived from an EMBL/GenBank/DDBJ whole genome shotgun (WGS) entry which is preliminary data.</text>
</comment>
<feature type="compositionally biased region" description="Low complexity" evidence="1">
    <location>
        <begin position="12"/>
        <end position="35"/>
    </location>
</feature>